<protein>
    <submittedName>
        <fullName evidence="3">Histidine kinase</fullName>
    </submittedName>
</protein>
<feature type="transmembrane region" description="Helical" evidence="1">
    <location>
        <begin position="20"/>
        <end position="37"/>
    </location>
</feature>
<feature type="transmembrane region" description="Helical" evidence="1">
    <location>
        <begin position="127"/>
        <end position="144"/>
    </location>
</feature>
<dbReference type="RefSeq" id="WP_247198307.1">
    <property type="nucleotide sequence ID" value="NZ_JALKCG010000001.1"/>
</dbReference>
<keyword evidence="3" id="KW-0418">Kinase</keyword>
<sequence>MNGSQKSTKPAQLWSGLSPFLRLQIVGWAIFALVDLVNRQLAYLDLSVALALTAIVYPTMIALSLALRRVYERRFPGSGLNPRAVLAMALLSCTGAAIVVAILAAARGAFGWSVPNWRPLEEVALPFIHYAICLFGWSLLYFWIRADRLRRAEHEAAITAQADALRAEIQQLRLQINPHFLFNVLNGIAEEVPEHPAIALDMLRDLTAYLRHVLAGIRTPVVTVEAEVEALAAYLRIQEARFGARLRAQVTLDPAATGRRIANSLLQPLLENAVEHGDRSEILEVTLHIGQEDGGLRIAVENTGSLTPAHRSRSSHGIGLANLRRRLAVHYPGRHSFRLDESTAGPGRVVASLLLEGEPCSAS</sequence>
<comment type="caution">
    <text evidence="3">The sequence shown here is derived from an EMBL/GenBank/DDBJ whole genome shotgun (WGS) entry which is preliminary data.</text>
</comment>
<feature type="domain" description="Signal transduction histidine kinase internal region" evidence="2">
    <location>
        <begin position="167"/>
        <end position="246"/>
    </location>
</feature>
<name>A0ABT0DHM7_9HYPH</name>
<dbReference type="EMBL" id="JALKCG010000001">
    <property type="protein sequence ID" value="MCK0206709.1"/>
    <property type="molecule type" value="Genomic_DNA"/>
</dbReference>
<dbReference type="InterPro" id="IPR050640">
    <property type="entry name" value="Bact_2-comp_sensor_kinase"/>
</dbReference>
<dbReference type="PANTHER" id="PTHR34220:SF7">
    <property type="entry name" value="SENSOR HISTIDINE KINASE YPDA"/>
    <property type="match status" value="1"/>
</dbReference>
<dbReference type="Gene3D" id="3.30.565.10">
    <property type="entry name" value="Histidine kinase-like ATPase, C-terminal domain"/>
    <property type="match status" value="1"/>
</dbReference>
<dbReference type="InterPro" id="IPR036890">
    <property type="entry name" value="HATPase_C_sf"/>
</dbReference>
<keyword evidence="1" id="KW-0472">Membrane</keyword>
<reference evidence="4" key="2">
    <citation type="submission" date="2023-07" db="EMBL/GenBank/DDBJ databases">
        <title>Ancylobacter moscoviensis sp. nov., facultatively methylotrophic bacteria from activated sludge and the reclassification of Starkeya novella (Starkey 1934) Kelly et al. 2000 as Ancylobacter novellus comb. nov., Starkeya koreensis Im et al. 2006 as Ancylobacter koreensis comb.nov., Angulomicrobium tetraedrale Vasil'eva et al. 1986 as Ancylobacter tetraedralis comb. nov., Angulomicrobium amanitiforme Fritz et al. 2004 as Ancylobacter amanitiformis comb. nov. and Methylorhabdus multivorans Doronina et al. 1996 as Ancylobacter multivorans comb. nov. and emended description of the genus Ancylobacter.</title>
        <authorList>
            <person name="Doronina N."/>
            <person name="Chemodurova A."/>
            <person name="Grouzdev D."/>
            <person name="Koziaeva V."/>
            <person name="Shi W."/>
            <person name="Wu L."/>
            <person name="Kaparullina E."/>
        </authorList>
    </citation>
    <scope>NUCLEOTIDE SEQUENCE [LARGE SCALE GENOMIC DNA]</scope>
    <source>
        <strain evidence="4">Jip08</strain>
    </source>
</reference>
<feature type="transmembrane region" description="Helical" evidence="1">
    <location>
        <begin position="43"/>
        <end position="63"/>
    </location>
</feature>
<keyword evidence="4" id="KW-1185">Reference proteome</keyword>
<evidence type="ECO:0000313" key="3">
    <source>
        <dbReference type="EMBL" id="MCK0206709.1"/>
    </source>
</evidence>
<dbReference type="GO" id="GO:0016301">
    <property type="term" value="F:kinase activity"/>
    <property type="evidence" value="ECO:0007669"/>
    <property type="project" value="UniProtKB-KW"/>
</dbReference>
<accession>A0ABT0DHM7</accession>
<reference evidence="3 4" key="1">
    <citation type="submission" date="2022-04" db="EMBL/GenBank/DDBJ databases">
        <authorList>
            <person name="Grouzdev D.S."/>
            <person name="Pantiukh K.S."/>
            <person name="Krutkina M.S."/>
        </authorList>
    </citation>
    <scope>NUCLEOTIDE SEQUENCE [LARGE SCALE GENOMIC DNA]</scope>
    <source>
        <strain evidence="3 4">Jip08</strain>
    </source>
</reference>
<dbReference type="Pfam" id="PF06580">
    <property type="entry name" value="His_kinase"/>
    <property type="match status" value="1"/>
</dbReference>
<keyword evidence="3" id="KW-0808">Transferase</keyword>
<dbReference type="PANTHER" id="PTHR34220">
    <property type="entry name" value="SENSOR HISTIDINE KINASE YPDA"/>
    <property type="match status" value="1"/>
</dbReference>
<dbReference type="Proteomes" id="UP001202867">
    <property type="component" value="Unassembled WGS sequence"/>
</dbReference>
<dbReference type="InterPro" id="IPR010559">
    <property type="entry name" value="Sig_transdc_His_kin_internal"/>
</dbReference>
<evidence type="ECO:0000259" key="2">
    <source>
        <dbReference type="Pfam" id="PF06580"/>
    </source>
</evidence>
<dbReference type="SUPFAM" id="SSF55874">
    <property type="entry name" value="ATPase domain of HSP90 chaperone/DNA topoisomerase II/histidine kinase"/>
    <property type="match status" value="1"/>
</dbReference>
<organism evidence="3 4">
    <name type="scientific">Ancylobacter koreensis</name>
    <dbReference type="NCBI Taxonomy" id="266121"/>
    <lineage>
        <taxon>Bacteria</taxon>
        <taxon>Pseudomonadati</taxon>
        <taxon>Pseudomonadota</taxon>
        <taxon>Alphaproteobacteria</taxon>
        <taxon>Hyphomicrobiales</taxon>
        <taxon>Xanthobacteraceae</taxon>
        <taxon>Ancylobacter</taxon>
    </lineage>
</organism>
<proteinExistence type="predicted"/>
<evidence type="ECO:0000313" key="4">
    <source>
        <dbReference type="Proteomes" id="UP001202867"/>
    </source>
</evidence>
<keyword evidence="1" id="KW-1133">Transmembrane helix</keyword>
<keyword evidence="1" id="KW-0812">Transmembrane</keyword>
<gene>
    <name evidence="3" type="ORF">MWN33_01540</name>
</gene>
<feature type="transmembrane region" description="Helical" evidence="1">
    <location>
        <begin position="84"/>
        <end position="107"/>
    </location>
</feature>
<evidence type="ECO:0000256" key="1">
    <source>
        <dbReference type="SAM" id="Phobius"/>
    </source>
</evidence>